<protein>
    <recommendedName>
        <fullName evidence="2">Putative Flagellin Flp1-like domain-containing protein</fullName>
    </recommendedName>
</protein>
<dbReference type="Proteomes" id="UP000309676">
    <property type="component" value="Unassembled WGS sequence"/>
</dbReference>
<keyword evidence="1" id="KW-0812">Transmembrane</keyword>
<keyword evidence="1" id="KW-1133">Transmembrane helix</keyword>
<evidence type="ECO:0000313" key="3">
    <source>
        <dbReference type="EMBL" id="TLS50171.1"/>
    </source>
</evidence>
<keyword evidence="4" id="KW-1185">Reference proteome</keyword>
<dbReference type="OrthoDB" id="2653725at2"/>
<dbReference type="EMBL" id="VCIW01000016">
    <property type="protein sequence ID" value="TLS50171.1"/>
    <property type="molecule type" value="Genomic_DNA"/>
</dbReference>
<dbReference type="Pfam" id="PF16982">
    <property type="entry name" value="Flp1_like"/>
    <property type="match status" value="1"/>
</dbReference>
<dbReference type="InterPro" id="IPR031564">
    <property type="entry name" value="Flp1-like"/>
</dbReference>
<name>A0A5R9G2W3_9BACL</name>
<comment type="caution">
    <text evidence="3">The sequence shown here is derived from an EMBL/GenBank/DDBJ whole genome shotgun (WGS) entry which is preliminary data.</text>
</comment>
<evidence type="ECO:0000313" key="4">
    <source>
        <dbReference type="Proteomes" id="UP000309676"/>
    </source>
</evidence>
<evidence type="ECO:0000259" key="2">
    <source>
        <dbReference type="Pfam" id="PF16982"/>
    </source>
</evidence>
<evidence type="ECO:0000256" key="1">
    <source>
        <dbReference type="SAM" id="Phobius"/>
    </source>
</evidence>
<dbReference type="AlphaFoldDB" id="A0A5R9G2W3"/>
<reference evidence="3 4" key="1">
    <citation type="submission" date="2019-05" db="EMBL/GenBank/DDBJ databases">
        <authorList>
            <person name="Narsing Rao M.P."/>
            <person name="Li W.J."/>
        </authorList>
    </citation>
    <scope>NUCLEOTIDE SEQUENCE [LARGE SCALE GENOMIC DNA]</scope>
    <source>
        <strain evidence="3 4">SYSU_K30003</strain>
    </source>
</reference>
<accession>A0A5R9G2W3</accession>
<keyword evidence="1" id="KW-0472">Membrane</keyword>
<proteinExistence type="predicted"/>
<dbReference type="RefSeq" id="WP_138196325.1">
    <property type="nucleotide sequence ID" value="NZ_VCIW01000016.1"/>
</dbReference>
<feature type="domain" description="Putative Flagellin Flp1-like" evidence="2">
    <location>
        <begin position="12"/>
        <end position="57"/>
    </location>
</feature>
<gene>
    <name evidence="3" type="ORF">FE782_21090</name>
</gene>
<organism evidence="3 4">
    <name type="scientific">Paenibacillus antri</name>
    <dbReference type="NCBI Taxonomy" id="2582848"/>
    <lineage>
        <taxon>Bacteria</taxon>
        <taxon>Bacillati</taxon>
        <taxon>Bacillota</taxon>
        <taxon>Bacilli</taxon>
        <taxon>Bacillales</taxon>
        <taxon>Paenibacillaceae</taxon>
        <taxon>Paenibacillus</taxon>
    </lineage>
</organism>
<feature type="transmembrane region" description="Helical" evidence="1">
    <location>
        <begin position="18"/>
        <end position="38"/>
    </location>
</feature>
<sequence length="69" mass="8023">MKQVFAARWRAFWKEEDGIGTLEMLLIIAVILVVAIAFRKWIMEWINGLFENTNDNVTDTLNENTIVLP</sequence>